<evidence type="ECO:0000256" key="1">
    <source>
        <dbReference type="SAM" id="MobiDB-lite"/>
    </source>
</evidence>
<name>A0A8S0Q5W3_OLEEU</name>
<keyword evidence="2" id="KW-0812">Transmembrane</keyword>
<reference evidence="4 5" key="1">
    <citation type="submission" date="2019-12" db="EMBL/GenBank/DDBJ databases">
        <authorList>
            <person name="Alioto T."/>
            <person name="Alioto T."/>
            <person name="Gomez Garrido J."/>
        </authorList>
    </citation>
    <scope>NUCLEOTIDE SEQUENCE [LARGE SCALE GENOMIC DNA]</scope>
</reference>
<dbReference type="Gramene" id="OE9A019981T1">
    <property type="protein sequence ID" value="OE9A019981C1"/>
    <property type="gene ID" value="OE9A019981"/>
</dbReference>
<gene>
    <name evidence="4" type="ORF">OLEA9_A019981</name>
</gene>
<accession>A0A8S0Q5W3</accession>
<feature type="domain" description="DUF7036" evidence="3">
    <location>
        <begin position="31"/>
        <end position="92"/>
    </location>
</feature>
<dbReference type="OrthoDB" id="611787at2759"/>
<dbReference type="PANTHER" id="PTHR33826:SF4">
    <property type="entry name" value="F20B24.21"/>
    <property type="match status" value="1"/>
</dbReference>
<dbReference type="InterPro" id="IPR055464">
    <property type="entry name" value="DUF7036"/>
</dbReference>
<protein>
    <recommendedName>
        <fullName evidence="3">DUF7036 domain-containing protein</fullName>
    </recommendedName>
</protein>
<evidence type="ECO:0000259" key="3">
    <source>
        <dbReference type="Pfam" id="PF23041"/>
    </source>
</evidence>
<organism evidence="4 5">
    <name type="scientific">Olea europaea subsp. europaea</name>
    <dbReference type="NCBI Taxonomy" id="158383"/>
    <lineage>
        <taxon>Eukaryota</taxon>
        <taxon>Viridiplantae</taxon>
        <taxon>Streptophyta</taxon>
        <taxon>Embryophyta</taxon>
        <taxon>Tracheophyta</taxon>
        <taxon>Spermatophyta</taxon>
        <taxon>Magnoliopsida</taxon>
        <taxon>eudicotyledons</taxon>
        <taxon>Gunneridae</taxon>
        <taxon>Pentapetalae</taxon>
        <taxon>asterids</taxon>
        <taxon>lamiids</taxon>
        <taxon>Lamiales</taxon>
        <taxon>Oleaceae</taxon>
        <taxon>Oleeae</taxon>
        <taxon>Olea</taxon>
    </lineage>
</organism>
<evidence type="ECO:0000256" key="2">
    <source>
        <dbReference type="SAM" id="Phobius"/>
    </source>
</evidence>
<feature type="region of interest" description="Disordered" evidence="1">
    <location>
        <begin position="188"/>
        <end position="209"/>
    </location>
</feature>
<evidence type="ECO:0000313" key="5">
    <source>
        <dbReference type="Proteomes" id="UP000594638"/>
    </source>
</evidence>
<comment type="caution">
    <text evidence="4">The sequence shown here is derived from an EMBL/GenBank/DDBJ whole genome shotgun (WGS) entry which is preliminary data.</text>
</comment>
<keyword evidence="2" id="KW-0472">Membrane</keyword>
<dbReference type="EMBL" id="CACTIH010001044">
    <property type="protein sequence ID" value="CAA2962494.1"/>
    <property type="molecule type" value="Genomic_DNA"/>
</dbReference>
<sequence length="303" mass="33037">MLTTVKFLFHLAISINMSCRMYISLMKNFRMQNVYIQVTNKIGSTKNPPVTVQASVVPDLGSLQPERLKQLAETITGSDPSMNLGLDHTVFGKVKEISLSAFLNHSLCAPTPTPTPAPSLSPEQSYNAVPTLSPSYSPAFPPNIHVSPPHCPKCYASAPSDPSETSAPRPQIDRYHLLSPISNSPAPALVGGSHCGSTDPPRPSTSHSDQMIPYLSPRAAVQPPLRGPTRRIYTSVSLSPSKAFGHGQEETIRTGLVSPPHDLLHSSSSFAVGSLCRRIQWFHLFGMMTFSLLFWISWDVFCT</sequence>
<dbReference type="AlphaFoldDB" id="A0A8S0Q5W3"/>
<dbReference type="Proteomes" id="UP000594638">
    <property type="component" value="Unassembled WGS sequence"/>
</dbReference>
<feature type="transmembrane region" description="Helical" evidence="2">
    <location>
        <begin position="281"/>
        <end position="298"/>
    </location>
</feature>
<keyword evidence="5" id="KW-1185">Reference proteome</keyword>
<dbReference type="PANTHER" id="PTHR33826">
    <property type="entry name" value="F20B24.21"/>
    <property type="match status" value="1"/>
</dbReference>
<keyword evidence="2" id="KW-1133">Transmembrane helix</keyword>
<dbReference type="Pfam" id="PF23041">
    <property type="entry name" value="DUF7036"/>
    <property type="match status" value="1"/>
</dbReference>
<evidence type="ECO:0000313" key="4">
    <source>
        <dbReference type="EMBL" id="CAA2962494.1"/>
    </source>
</evidence>
<proteinExistence type="predicted"/>